<name>A0A377N8X9_9GAMM</name>
<evidence type="ECO:0000313" key="1">
    <source>
        <dbReference type="EMBL" id="STQ44001.1"/>
    </source>
</evidence>
<accession>A0A377N8X9</accession>
<dbReference type="AlphaFoldDB" id="A0A377N8X9"/>
<dbReference type="RefSeq" id="WP_244956614.1">
    <property type="nucleotide sequence ID" value="NZ_VXKG01000001.1"/>
</dbReference>
<evidence type="ECO:0000313" key="2">
    <source>
        <dbReference type="Proteomes" id="UP000254304"/>
    </source>
</evidence>
<proteinExistence type="predicted"/>
<sequence length="87" mass="10127">MMTFINNEFEYRNWIIEEIFQVSAVGEASEFADQEVDDFIFDARPVSYPCIAVMIQTPGQPGVCEPRFVYKEQVFEWAHQMGFGFDS</sequence>
<dbReference type="GeneID" id="78380585"/>
<dbReference type="EMBL" id="UGGO01000001">
    <property type="protein sequence ID" value="STQ44001.1"/>
    <property type="molecule type" value="Genomic_DNA"/>
</dbReference>
<gene>
    <name evidence="1" type="ORF">NCTC12157_01706</name>
</gene>
<protein>
    <submittedName>
        <fullName evidence="1">Uncharacterized protein</fullName>
    </submittedName>
</protein>
<reference evidence="1 2" key="1">
    <citation type="submission" date="2018-06" db="EMBL/GenBank/DDBJ databases">
        <authorList>
            <consortium name="Pathogen Informatics"/>
            <person name="Doyle S."/>
        </authorList>
    </citation>
    <scope>NUCLEOTIDE SEQUENCE [LARGE SCALE GENOMIC DNA]</scope>
    <source>
        <strain evidence="1 2">NCTC12157</strain>
    </source>
</reference>
<dbReference type="Proteomes" id="UP000254304">
    <property type="component" value="Unassembled WGS sequence"/>
</dbReference>
<organism evidence="1 2">
    <name type="scientific">Ewingella americana</name>
    <dbReference type="NCBI Taxonomy" id="41202"/>
    <lineage>
        <taxon>Bacteria</taxon>
        <taxon>Pseudomonadati</taxon>
        <taxon>Pseudomonadota</taxon>
        <taxon>Gammaproteobacteria</taxon>
        <taxon>Enterobacterales</taxon>
        <taxon>Yersiniaceae</taxon>
        <taxon>Ewingella</taxon>
    </lineage>
</organism>